<feature type="region of interest" description="Disordered" evidence="1">
    <location>
        <begin position="366"/>
        <end position="413"/>
    </location>
</feature>
<feature type="compositionally biased region" description="Low complexity" evidence="1">
    <location>
        <begin position="383"/>
        <end position="403"/>
    </location>
</feature>
<feature type="compositionally biased region" description="Acidic residues" evidence="1">
    <location>
        <begin position="369"/>
        <end position="378"/>
    </location>
</feature>
<dbReference type="EMBL" id="CP062983">
    <property type="protein sequence ID" value="QPC82277.1"/>
    <property type="molecule type" value="Genomic_DNA"/>
</dbReference>
<dbReference type="AlphaFoldDB" id="A0A7S8E8H3"/>
<evidence type="ECO:0000313" key="3">
    <source>
        <dbReference type="Proteomes" id="UP000594468"/>
    </source>
</evidence>
<protein>
    <submittedName>
        <fullName evidence="2">Uncharacterized protein</fullName>
    </submittedName>
</protein>
<sequence>MISRGIVPNLVISQRVVARIVNTAQGFIQDETGESMLGFVLPGEDIEDMPTIYVLDTISPDEEATVRMTHTFQQGDDLQDEIIWWLQENWRLSREIGLDSNRQPFDAMWDTPLRYLGDWHKQPGYMIQPSGGDLMTALSWLDDEENQMDYLLVPIVTLGHPATTLEHEGAQVNYFTYLMEDGTNLRMDWWYIHRDVRVFQPITPVIMAEKQFPALAAYPWHLIKPDRIEDEVALMQHEGMFVNPLVYQADDDVPMELCFFVARPGSATVLLLVTEHDYPLTPPRAYTAPFHRFDPGDDFYVIFEQFWLQRQPVDDLPNFQWGPNYTLLSFIRAVEDHLGIAPQKPVTPVAAESVADVAPERKSVSIAVEMDDDEDAAEMPDGATASAGEIAAEAPADNAATETTTEETEEETT</sequence>
<proteinExistence type="predicted"/>
<organism evidence="2 3">
    <name type="scientific">Phototrophicus methaneseepsis</name>
    <dbReference type="NCBI Taxonomy" id="2710758"/>
    <lineage>
        <taxon>Bacteria</taxon>
        <taxon>Bacillati</taxon>
        <taxon>Chloroflexota</taxon>
        <taxon>Candidatus Thermofontia</taxon>
        <taxon>Phototrophicales</taxon>
        <taxon>Phototrophicaceae</taxon>
        <taxon>Phototrophicus</taxon>
    </lineage>
</organism>
<dbReference type="Proteomes" id="UP000594468">
    <property type="component" value="Chromosome"/>
</dbReference>
<feature type="compositionally biased region" description="Acidic residues" evidence="1">
    <location>
        <begin position="404"/>
        <end position="413"/>
    </location>
</feature>
<keyword evidence="3" id="KW-1185">Reference proteome</keyword>
<evidence type="ECO:0000313" key="2">
    <source>
        <dbReference type="EMBL" id="QPC82277.1"/>
    </source>
</evidence>
<dbReference type="RefSeq" id="WP_195170346.1">
    <property type="nucleotide sequence ID" value="NZ_CP062983.1"/>
</dbReference>
<dbReference type="KEGG" id="pmet:G4Y79_21750"/>
<reference evidence="2 3" key="1">
    <citation type="submission" date="2020-02" db="EMBL/GenBank/DDBJ databases">
        <authorList>
            <person name="Zheng R.K."/>
            <person name="Sun C.M."/>
        </authorList>
    </citation>
    <scope>NUCLEOTIDE SEQUENCE [LARGE SCALE GENOMIC DNA]</scope>
    <source>
        <strain evidence="3">rifampicinis</strain>
    </source>
</reference>
<evidence type="ECO:0000256" key="1">
    <source>
        <dbReference type="SAM" id="MobiDB-lite"/>
    </source>
</evidence>
<name>A0A7S8E8H3_9CHLR</name>
<gene>
    <name evidence="2" type="ORF">G4Y79_21750</name>
</gene>
<accession>A0A7S8E8H3</accession>